<accession>J4GHW8</accession>
<dbReference type="GO" id="GO:0020037">
    <property type="term" value="F:heme binding"/>
    <property type="evidence" value="ECO:0007669"/>
    <property type="project" value="InterPro"/>
</dbReference>
<comment type="pathway">
    <text evidence="2">Secondary metabolite biosynthesis.</text>
</comment>
<keyword evidence="4 9" id="KW-0349">Heme</keyword>
<dbReference type="InterPro" id="IPR001128">
    <property type="entry name" value="Cyt_P450"/>
</dbReference>
<comment type="similarity">
    <text evidence="3">Belongs to the cytochrome P450 family.</text>
</comment>
<sequence>MGALLELVCVGLFSAAFWTLWTVVQRVFGKSHLDNIPGPRSQSFATGNLGQYLARNGWAYQQWLHNEYGPVVKLNGMFGTKVLYVYDPVALSNIVVKDQYTYEEPQEFLHTMHLMLGDGLLATIGEQHRKQRKMLNPVFSINHMRHMTPIFYEISRKLREAIGRRIKGGQEEMDILDWMARTALEVVGQAGLGCSFDPLINDSADQYGQAIKAIAPTIGPLRLARMLLPLVMNIGSPKLRGWLFRLIPNKSIQRACEISDLLDEHSQRIFNEKKEAMEKGDNAVLHQIGEGKDILSKLSKPPIQVSYVRDIGKQRLIVQANMTASEEDRLPDKELLGQMSTFIFAGMETTSGALAHILQLLSENPDVQHKLRAELLEAYGDADEIPYDQLVELPYLDAVCRETMRLCVFLPFLFREARKDIVMPLSAPLRGVDGTLMHEILVPKDTKVLLGLHACNCNPALWGLDAAEWKPERWLAPLPETLTDAHIPGVYSHLMSFLGGGRACIGFKFSQLEMKVVLATLLSSFTFAPSQRKIVWNVGGIQYPTVGLSSAKAEVPMKIGFVKTT</sequence>
<dbReference type="PRINTS" id="PR00385">
    <property type="entry name" value="P450"/>
</dbReference>
<name>J4GHW8_9APHY</name>
<evidence type="ECO:0000256" key="6">
    <source>
        <dbReference type="ARBA" id="ARBA00023002"/>
    </source>
</evidence>
<dbReference type="PANTHER" id="PTHR24305:SF166">
    <property type="entry name" value="CYTOCHROME P450 12A4, MITOCHONDRIAL-RELATED"/>
    <property type="match status" value="1"/>
</dbReference>
<proteinExistence type="inferred from homology"/>
<feature type="binding site" description="axial binding residue" evidence="9">
    <location>
        <position position="504"/>
    </location>
    <ligand>
        <name>heme</name>
        <dbReference type="ChEBI" id="CHEBI:30413"/>
    </ligand>
    <ligandPart>
        <name>Fe</name>
        <dbReference type="ChEBI" id="CHEBI:18248"/>
    </ligandPart>
</feature>
<dbReference type="InParanoid" id="J4GHW8"/>
<dbReference type="OrthoDB" id="1470350at2759"/>
<reference evidence="10 11" key="1">
    <citation type="journal article" date="2012" name="Appl. Environ. Microbiol.">
        <title>Short-read sequencing for genomic analysis of the brown rot fungus Fibroporia radiculosa.</title>
        <authorList>
            <person name="Tang J.D."/>
            <person name="Perkins A.D."/>
            <person name="Sonstegard T.S."/>
            <person name="Schroeder S.G."/>
            <person name="Burgess S.C."/>
            <person name="Diehl S.V."/>
        </authorList>
    </citation>
    <scope>NUCLEOTIDE SEQUENCE [LARGE SCALE GENOMIC DNA]</scope>
    <source>
        <strain evidence="10 11">TFFH 294</strain>
    </source>
</reference>
<evidence type="ECO:0000256" key="5">
    <source>
        <dbReference type="ARBA" id="ARBA00022723"/>
    </source>
</evidence>
<gene>
    <name evidence="10" type="ORF">FIBRA_00493</name>
</gene>
<dbReference type="SUPFAM" id="SSF48264">
    <property type="entry name" value="Cytochrome P450"/>
    <property type="match status" value="1"/>
</dbReference>
<keyword evidence="5 9" id="KW-0479">Metal-binding</keyword>
<dbReference type="Proteomes" id="UP000006352">
    <property type="component" value="Unassembled WGS sequence"/>
</dbReference>
<organism evidence="10 11">
    <name type="scientific">Fibroporia radiculosa</name>
    <dbReference type="NCBI Taxonomy" id="599839"/>
    <lineage>
        <taxon>Eukaryota</taxon>
        <taxon>Fungi</taxon>
        <taxon>Dikarya</taxon>
        <taxon>Basidiomycota</taxon>
        <taxon>Agaricomycotina</taxon>
        <taxon>Agaricomycetes</taxon>
        <taxon>Polyporales</taxon>
        <taxon>Fibroporiaceae</taxon>
        <taxon>Fibroporia</taxon>
    </lineage>
</organism>
<keyword evidence="11" id="KW-1185">Reference proteome</keyword>
<dbReference type="AlphaFoldDB" id="J4GHW8"/>
<dbReference type="STRING" id="599839.J4GHW8"/>
<dbReference type="PANTHER" id="PTHR24305">
    <property type="entry name" value="CYTOCHROME P450"/>
    <property type="match status" value="1"/>
</dbReference>
<dbReference type="HOGENOM" id="CLU_001570_5_11_1"/>
<dbReference type="GO" id="GO:0016705">
    <property type="term" value="F:oxidoreductase activity, acting on paired donors, with incorporation or reduction of molecular oxygen"/>
    <property type="evidence" value="ECO:0007669"/>
    <property type="project" value="InterPro"/>
</dbReference>
<dbReference type="InterPro" id="IPR050121">
    <property type="entry name" value="Cytochrome_P450_monoxygenase"/>
</dbReference>
<protein>
    <recommendedName>
        <fullName evidence="12">Cytochrome P450</fullName>
    </recommendedName>
</protein>
<evidence type="ECO:0000313" key="11">
    <source>
        <dbReference type="Proteomes" id="UP000006352"/>
    </source>
</evidence>
<dbReference type="GeneID" id="24093406"/>
<evidence type="ECO:0000256" key="3">
    <source>
        <dbReference type="ARBA" id="ARBA00010617"/>
    </source>
</evidence>
<evidence type="ECO:0000256" key="9">
    <source>
        <dbReference type="PIRSR" id="PIRSR602401-1"/>
    </source>
</evidence>
<evidence type="ECO:0000256" key="2">
    <source>
        <dbReference type="ARBA" id="ARBA00005179"/>
    </source>
</evidence>
<evidence type="ECO:0000313" key="10">
    <source>
        <dbReference type="EMBL" id="CCL98495.1"/>
    </source>
</evidence>
<evidence type="ECO:0000256" key="8">
    <source>
        <dbReference type="ARBA" id="ARBA00023033"/>
    </source>
</evidence>
<dbReference type="CDD" id="cd11069">
    <property type="entry name" value="CYP_FUM15-like"/>
    <property type="match status" value="1"/>
</dbReference>
<dbReference type="InterPro" id="IPR002401">
    <property type="entry name" value="Cyt_P450_E_grp-I"/>
</dbReference>
<keyword evidence="8" id="KW-0503">Monooxygenase</keyword>
<evidence type="ECO:0000256" key="1">
    <source>
        <dbReference type="ARBA" id="ARBA00001971"/>
    </source>
</evidence>
<dbReference type="PRINTS" id="PR00463">
    <property type="entry name" value="EP450I"/>
</dbReference>
<evidence type="ECO:0000256" key="7">
    <source>
        <dbReference type="ARBA" id="ARBA00023004"/>
    </source>
</evidence>
<keyword evidence="7 9" id="KW-0408">Iron</keyword>
<dbReference type="Gene3D" id="1.10.630.10">
    <property type="entry name" value="Cytochrome P450"/>
    <property type="match status" value="1"/>
</dbReference>
<evidence type="ECO:0008006" key="12">
    <source>
        <dbReference type="Google" id="ProtNLM"/>
    </source>
</evidence>
<dbReference type="GO" id="GO:0005506">
    <property type="term" value="F:iron ion binding"/>
    <property type="evidence" value="ECO:0007669"/>
    <property type="project" value="InterPro"/>
</dbReference>
<dbReference type="EMBL" id="HE796885">
    <property type="protein sequence ID" value="CCL98495.1"/>
    <property type="molecule type" value="Genomic_DNA"/>
</dbReference>
<keyword evidence="6" id="KW-0560">Oxidoreductase</keyword>
<dbReference type="InterPro" id="IPR036396">
    <property type="entry name" value="Cyt_P450_sf"/>
</dbReference>
<comment type="cofactor">
    <cofactor evidence="1 9">
        <name>heme</name>
        <dbReference type="ChEBI" id="CHEBI:30413"/>
    </cofactor>
</comment>
<dbReference type="GO" id="GO:0004497">
    <property type="term" value="F:monooxygenase activity"/>
    <property type="evidence" value="ECO:0007669"/>
    <property type="project" value="UniProtKB-KW"/>
</dbReference>
<evidence type="ECO:0000256" key="4">
    <source>
        <dbReference type="ARBA" id="ARBA00022617"/>
    </source>
</evidence>
<dbReference type="RefSeq" id="XP_012177778.1">
    <property type="nucleotide sequence ID" value="XM_012322388.1"/>
</dbReference>
<dbReference type="Pfam" id="PF00067">
    <property type="entry name" value="p450"/>
    <property type="match status" value="1"/>
</dbReference>